<name>A0ABX9TTE2_9GAMM</name>
<protein>
    <submittedName>
        <fullName evidence="1">Uncharacterized protein</fullName>
    </submittedName>
</protein>
<organism evidence="1 2">
    <name type="scientific">Acinetobacter chengduensis</name>
    <dbReference type="NCBI Taxonomy" id="2420890"/>
    <lineage>
        <taxon>Bacteria</taxon>
        <taxon>Pseudomonadati</taxon>
        <taxon>Pseudomonadota</taxon>
        <taxon>Gammaproteobacteria</taxon>
        <taxon>Moraxellales</taxon>
        <taxon>Moraxellaceae</taxon>
        <taxon>Acinetobacter</taxon>
    </lineage>
</organism>
<dbReference type="Proteomes" id="UP000280271">
    <property type="component" value="Unassembled WGS sequence"/>
</dbReference>
<keyword evidence="2" id="KW-1185">Reference proteome</keyword>
<evidence type="ECO:0000313" key="1">
    <source>
        <dbReference type="EMBL" id="RLL19018.1"/>
    </source>
</evidence>
<sequence>MNEHIQHFLFAISIERGNARYSVMATSQAKAQEEVSRFFAFDPSFKINKVKAFKTYMGK</sequence>
<comment type="caution">
    <text evidence="1">The sequence shown here is derived from an EMBL/GenBank/DDBJ whole genome shotgun (WGS) entry which is preliminary data.</text>
</comment>
<evidence type="ECO:0000313" key="2">
    <source>
        <dbReference type="Proteomes" id="UP000280271"/>
    </source>
</evidence>
<accession>A0ABX9TTE2</accession>
<dbReference type="EMBL" id="RCHC01000019">
    <property type="protein sequence ID" value="RLL19018.1"/>
    <property type="molecule type" value="Genomic_DNA"/>
</dbReference>
<gene>
    <name evidence="1" type="ORF">D9K81_14785</name>
</gene>
<reference evidence="1 2" key="1">
    <citation type="submission" date="2018-09" db="EMBL/GenBank/DDBJ databases">
        <title>The draft genome of Acinetobacter sp. strains.</title>
        <authorList>
            <person name="Qin J."/>
            <person name="Feng Y."/>
            <person name="Zong Z."/>
        </authorList>
    </citation>
    <scope>NUCLEOTIDE SEQUENCE [LARGE SCALE GENOMIC DNA]</scope>
    <source>
        <strain evidence="1 2">WCHAc060005</strain>
    </source>
</reference>
<proteinExistence type="predicted"/>